<comment type="caution">
    <text evidence="2">The sequence shown here is derived from an EMBL/GenBank/DDBJ whole genome shotgun (WGS) entry which is preliminary data.</text>
</comment>
<feature type="transmembrane region" description="Helical" evidence="1">
    <location>
        <begin position="102"/>
        <end position="123"/>
    </location>
</feature>
<evidence type="ECO:0000256" key="1">
    <source>
        <dbReference type="SAM" id="Phobius"/>
    </source>
</evidence>
<protein>
    <submittedName>
        <fullName evidence="2">Uncharacterized protein</fullName>
    </submittedName>
</protein>
<feature type="transmembrane region" description="Helical" evidence="1">
    <location>
        <begin position="73"/>
        <end position="95"/>
    </location>
</feature>
<dbReference type="RefSeq" id="WP_120779115.1">
    <property type="nucleotide sequence ID" value="NZ_JBHLUP010000009.1"/>
</dbReference>
<keyword evidence="3" id="KW-1185">Reference proteome</keyword>
<keyword evidence="1" id="KW-0472">Membrane</keyword>
<reference evidence="2 3" key="1">
    <citation type="journal article" date="2015" name="Int. J. Syst. Evol. Microbiol.">
        <title>Micromonospora costi sp. nov., isolated from a leaf of Costus speciosus.</title>
        <authorList>
            <person name="Thawai C."/>
        </authorList>
    </citation>
    <scope>NUCLEOTIDE SEQUENCE [LARGE SCALE GENOMIC DNA]</scope>
    <source>
        <strain evidence="2 3">CS1-12</strain>
    </source>
</reference>
<dbReference type="OrthoDB" id="3406178at2"/>
<name>A0A3B0AEI4_9ACTN</name>
<feature type="transmembrane region" description="Helical" evidence="1">
    <location>
        <begin position="166"/>
        <end position="185"/>
    </location>
</feature>
<sequence>MSYPHPAPVRRPGVVALATAVLLLMAVVAFAYAVTGLLVLGGTIDRFRAAAAATTATADQVDGVVGLLRVSGVLSAVLAVLAALLLAGLAIGLGTGRPGARVATWVVCGLGLLCGCCGLALLVGQRAAPLQLGEGEQATEALLALVADAYPSWWIPLNGGLSVGQALGYLVVATLLVLPAANVWFRRRPVAPAVPPGFAPHPHQPTTSPYPPS</sequence>
<organism evidence="2 3">
    <name type="scientific">Micromonospora costi</name>
    <dbReference type="NCBI Taxonomy" id="1530042"/>
    <lineage>
        <taxon>Bacteria</taxon>
        <taxon>Bacillati</taxon>
        <taxon>Actinomycetota</taxon>
        <taxon>Actinomycetes</taxon>
        <taxon>Micromonosporales</taxon>
        <taxon>Micromonosporaceae</taxon>
        <taxon>Micromonospora</taxon>
    </lineage>
</organism>
<dbReference type="Proteomes" id="UP000279968">
    <property type="component" value="Unassembled WGS sequence"/>
</dbReference>
<dbReference type="EMBL" id="RBAN01000001">
    <property type="protein sequence ID" value="RKN58962.1"/>
    <property type="molecule type" value="Genomic_DNA"/>
</dbReference>
<proteinExistence type="predicted"/>
<evidence type="ECO:0000313" key="3">
    <source>
        <dbReference type="Proteomes" id="UP000279968"/>
    </source>
</evidence>
<accession>A0A3B0AEI4</accession>
<evidence type="ECO:0000313" key="2">
    <source>
        <dbReference type="EMBL" id="RKN58962.1"/>
    </source>
</evidence>
<dbReference type="AlphaFoldDB" id="A0A3B0AEI4"/>
<gene>
    <name evidence="2" type="ORF">D7193_10805</name>
</gene>
<keyword evidence="1" id="KW-1133">Transmembrane helix</keyword>
<keyword evidence="1" id="KW-0812">Transmembrane</keyword>